<gene>
    <name evidence="7" type="ORF">GGQ74_003072</name>
</gene>
<accession>A0A846QQV7</accession>
<evidence type="ECO:0000256" key="4">
    <source>
        <dbReference type="ARBA" id="ARBA00022989"/>
    </source>
</evidence>
<name>A0A846QQV7_9BACT</name>
<feature type="transmembrane region" description="Helical" evidence="6">
    <location>
        <begin position="52"/>
        <end position="70"/>
    </location>
</feature>
<feature type="transmembrane region" description="Helical" evidence="6">
    <location>
        <begin position="12"/>
        <end position="32"/>
    </location>
</feature>
<dbReference type="Proteomes" id="UP000580856">
    <property type="component" value="Unassembled WGS sequence"/>
</dbReference>
<organism evidence="7 8">
    <name type="scientific">Desulfobaculum xiamenense</name>
    <dbReference type="NCBI Taxonomy" id="995050"/>
    <lineage>
        <taxon>Bacteria</taxon>
        <taxon>Pseudomonadati</taxon>
        <taxon>Thermodesulfobacteriota</taxon>
        <taxon>Desulfovibrionia</taxon>
        <taxon>Desulfovibrionales</taxon>
        <taxon>Desulfovibrionaceae</taxon>
        <taxon>Desulfobaculum</taxon>
    </lineage>
</organism>
<keyword evidence="4 6" id="KW-1133">Transmembrane helix</keyword>
<dbReference type="InterPro" id="IPR020948">
    <property type="entry name" value="P_starv_induced_PsiE-like"/>
</dbReference>
<sequence length="143" mass="16161">MRLPASNKIFDTSLSFILNVVIAYIIVVLNVGLIRTLLGMKRLFGEGDLRSAYNEAIIEILTFLVIIELFKGFVEYFKNQRISLTIMIDSALVFVIRELLVSLYTQGHTEWHLLASFGILVLCLGIVRTLAVRYSPQDAPRQG</sequence>
<evidence type="ECO:0000313" key="8">
    <source>
        <dbReference type="Proteomes" id="UP000580856"/>
    </source>
</evidence>
<reference evidence="7 8" key="1">
    <citation type="submission" date="2020-03" db="EMBL/GenBank/DDBJ databases">
        <title>Genomic Encyclopedia of Type Strains, Phase IV (KMG-IV): sequencing the most valuable type-strain genomes for metagenomic binning, comparative biology and taxonomic classification.</title>
        <authorList>
            <person name="Goeker M."/>
        </authorList>
    </citation>
    <scope>NUCLEOTIDE SEQUENCE [LARGE SCALE GENOMIC DNA]</scope>
    <source>
        <strain evidence="7 8">DSM 24233</strain>
    </source>
</reference>
<evidence type="ECO:0000256" key="6">
    <source>
        <dbReference type="SAM" id="Phobius"/>
    </source>
</evidence>
<evidence type="ECO:0000256" key="2">
    <source>
        <dbReference type="ARBA" id="ARBA00022475"/>
    </source>
</evidence>
<evidence type="ECO:0000256" key="1">
    <source>
        <dbReference type="ARBA" id="ARBA00004651"/>
    </source>
</evidence>
<dbReference type="Pfam" id="PF06146">
    <property type="entry name" value="PsiE"/>
    <property type="match status" value="1"/>
</dbReference>
<feature type="transmembrane region" description="Helical" evidence="6">
    <location>
        <begin position="111"/>
        <end position="131"/>
    </location>
</feature>
<comment type="caution">
    <text evidence="7">The sequence shown here is derived from an EMBL/GenBank/DDBJ whole genome shotgun (WGS) entry which is preliminary data.</text>
</comment>
<keyword evidence="3 6" id="KW-0812">Transmembrane</keyword>
<keyword evidence="2" id="KW-1003">Cell membrane</keyword>
<evidence type="ECO:0000256" key="5">
    <source>
        <dbReference type="ARBA" id="ARBA00023136"/>
    </source>
</evidence>
<proteinExistence type="predicted"/>
<dbReference type="AlphaFoldDB" id="A0A846QQV7"/>
<feature type="transmembrane region" description="Helical" evidence="6">
    <location>
        <begin position="82"/>
        <end position="105"/>
    </location>
</feature>
<dbReference type="GO" id="GO:0005886">
    <property type="term" value="C:plasma membrane"/>
    <property type="evidence" value="ECO:0007669"/>
    <property type="project" value="UniProtKB-SubCell"/>
</dbReference>
<dbReference type="EMBL" id="JAATJA010000005">
    <property type="protein sequence ID" value="NJB69370.1"/>
    <property type="molecule type" value="Genomic_DNA"/>
</dbReference>
<evidence type="ECO:0000256" key="3">
    <source>
        <dbReference type="ARBA" id="ARBA00022692"/>
    </source>
</evidence>
<dbReference type="RefSeq" id="WP_167942461.1">
    <property type="nucleotide sequence ID" value="NZ_JAATJA010000005.1"/>
</dbReference>
<keyword evidence="5 6" id="KW-0472">Membrane</keyword>
<protein>
    <submittedName>
        <fullName evidence="7">Uncharacterized membrane protein (DUF373 family)</fullName>
    </submittedName>
</protein>
<keyword evidence="8" id="KW-1185">Reference proteome</keyword>
<comment type="subcellular location">
    <subcellularLocation>
        <location evidence="1">Cell membrane</location>
        <topology evidence="1">Multi-pass membrane protein</topology>
    </subcellularLocation>
</comment>
<evidence type="ECO:0000313" key="7">
    <source>
        <dbReference type="EMBL" id="NJB69370.1"/>
    </source>
</evidence>